<feature type="transmembrane region" description="Helical" evidence="6">
    <location>
        <begin position="291"/>
        <end position="308"/>
    </location>
</feature>
<feature type="transmembrane region" description="Helical" evidence="6">
    <location>
        <begin position="793"/>
        <end position="812"/>
    </location>
</feature>
<feature type="domain" description="G-protein coupled receptors family 1 profile" evidence="8">
    <location>
        <begin position="511"/>
        <end position="809"/>
    </location>
</feature>
<comment type="caution">
    <text evidence="9">The sequence shown here is derived from an EMBL/GenBank/DDBJ whole genome shotgun (WGS) entry which is preliminary data.</text>
</comment>
<evidence type="ECO:0000256" key="5">
    <source>
        <dbReference type="SAM" id="MobiDB-lite"/>
    </source>
</evidence>
<organism evidence="9 10">
    <name type="scientific">Elysia crispata</name>
    <name type="common">lettuce slug</name>
    <dbReference type="NCBI Taxonomy" id="231223"/>
    <lineage>
        <taxon>Eukaryota</taxon>
        <taxon>Metazoa</taxon>
        <taxon>Spiralia</taxon>
        <taxon>Lophotrochozoa</taxon>
        <taxon>Mollusca</taxon>
        <taxon>Gastropoda</taxon>
        <taxon>Heterobranchia</taxon>
        <taxon>Euthyneura</taxon>
        <taxon>Panpulmonata</taxon>
        <taxon>Sacoglossa</taxon>
        <taxon>Placobranchoidea</taxon>
        <taxon>Plakobranchidae</taxon>
        <taxon>Elysia</taxon>
    </lineage>
</organism>
<reference evidence="9" key="1">
    <citation type="journal article" date="2023" name="G3 (Bethesda)">
        <title>A reference genome for the long-term kleptoplast-retaining sea slug Elysia crispata morphotype clarki.</title>
        <authorList>
            <person name="Eastman K.E."/>
            <person name="Pendleton A.L."/>
            <person name="Shaikh M.A."/>
            <person name="Suttiyut T."/>
            <person name="Ogas R."/>
            <person name="Tomko P."/>
            <person name="Gavelis G."/>
            <person name="Widhalm J.R."/>
            <person name="Wisecaver J.H."/>
        </authorList>
    </citation>
    <scope>NUCLEOTIDE SEQUENCE</scope>
    <source>
        <strain evidence="9">ECLA1</strain>
    </source>
</reference>
<dbReference type="PANTHER" id="PTHR46641:SF2">
    <property type="entry name" value="FMRFAMIDE RECEPTOR"/>
    <property type="match status" value="1"/>
</dbReference>
<feature type="transmembrane region" description="Helical" evidence="6">
    <location>
        <begin position="548"/>
        <end position="571"/>
    </location>
</feature>
<feature type="domain" description="G-protein coupled receptors family 1 profile" evidence="8">
    <location>
        <begin position="202"/>
        <end position="259"/>
    </location>
</feature>
<feature type="compositionally biased region" description="Basic residues" evidence="5">
    <location>
        <begin position="161"/>
        <end position="173"/>
    </location>
</feature>
<evidence type="ECO:0000313" key="9">
    <source>
        <dbReference type="EMBL" id="KAK3756626.1"/>
    </source>
</evidence>
<name>A0AAE0YUA8_9GAST</name>
<dbReference type="InterPro" id="IPR052954">
    <property type="entry name" value="GPCR-Ligand_Int"/>
</dbReference>
<feature type="transmembrane region" description="Helical" evidence="6">
    <location>
        <begin position="591"/>
        <end position="612"/>
    </location>
</feature>
<proteinExistence type="predicted"/>
<feature type="region of interest" description="Disordered" evidence="5">
    <location>
        <begin position="153"/>
        <end position="173"/>
    </location>
</feature>
<dbReference type="EMBL" id="JAWDGP010005492">
    <property type="protein sequence ID" value="KAK3756626.1"/>
    <property type="molecule type" value="Genomic_DNA"/>
</dbReference>
<dbReference type="PRINTS" id="PR00237">
    <property type="entry name" value="GPCRRHODOPSN"/>
</dbReference>
<keyword evidence="4 6" id="KW-0472">Membrane</keyword>
<keyword evidence="3 6" id="KW-1133">Transmembrane helix</keyword>
<feature type="transmembrane region" description="Helical" evidence="6">
    <location>
        <begin position="457"/>
        <end position="474"/>
    </location>
</feature>
<evidence type="ECO:0000256" key="2">
    <source>
        <dbReference type="ARBA" id="ARBA00022692"/>
    </source>
</evidence>
<feature type="transmembrane region" description="Helical" evidence="6">
    <location>
        <begin position="369"/>
        <end position="390"/>
    </location>
</feature>
<dbReference type="PROSITE" id="PS50262">
    <property type="entry name" value="G_PROTEIN_RECEP_F1_2"/>
    <property type="match status" value="2"/>
</dbReference>
<feature type="signal peptide" evidence="7">
    <location>
        <begin position="1"/>
        <end position="21"/>
    </location>
</feature>
<evidence type="ECO:0000256" key="4">
    <source>
        <dbReference type="ARBA" id="ARBA00023136"/>
    </source>
</evidence>
<dbReference type="InterPro" id="IPR017452">
    <property type="entry name" value="GPCR_Rhodpsn_7TM"/>
</dbReference>
<dbReference type="Proteomes" id="UP001283361">
    <property type="component" value="Unassembled WGS sequence"/>
</dbReference>
<evidence type="ECO:0000313" key="10">
    <source>
        <dbReference type="Proteomes" id="UP001283361"/>
    </source>
</evidence>
<dbReference type="GO" id="GO:0004930">
    <property type="term" value="F:G protein-coupled receptor activity"/>
    <property type="evidence" value="ECO:0007669"/>
    <property type="project" value="InterPro"/>
</dbReference>
<keyword evidence="10" id="KW-1185">Reference proteome</keyword>
<dbReference type="AlphaFoldDB" id="A0AAE0YUA8"/>
<dbReference type="SUPFAM" id="SSF81321">
    <property type="entry name" value="Family A G protein-coupled receptor-like"/>
    <property type="match status" value="1"/>
</dbReference>
<keyword evidence="2 6" id="KW-0812">Transmembrane</keyword>
<protein>
    <recommendedName>
        <fullName evidence="8">G-protein coupled receptors family 1 profile domain-containing protein</fullName>
    </recommendedName>
</protein>
<feature type="transmembrane region" description="Helical" evidence="6">
    <location>
        <begin position="652"/>
        <end position="672"/>
    </location>
</feature>
<feature type="transmembrane region" description="Helical" evidence="6">
    <location>
        <begin position="495"/>
        <end position="528"/>
    </location>
</feature>
<accession>A0AAE0YUA8</accession>
<evidence type="ECO:0000256" key="7">
    <source>
        <dbReference type="SAM" id="SignalP"/>
    </source>
</evidence>
<sequence length="908" mass="99871">MSVSASWGGFALLSTCACVHANTLPVWPDPSGLEEYTQVPQQASYWPYTWDPHRDGPSQSPYPHTPVGLVYSSLRPGGVTEPTPLVSARGRKLQAPDVSFNASGAPQRAGAYLTYYSEGSARGHRGRKQSQVGSGVELDISHLNSSSYSTTWAPELDSKPGRGRTLRGHHRRQIASKQARNKVSIIVGLVLIPFFSLFGSVGNIMSLRVLSRMRMRNVINLVLAALAVSDLLFLLNALFFSFLKLYRLRDPVAGGNLSCTGSGIRWLVVTSGLSVCLFVCLCVHYLTVSDLLFLLNALFFSFLKLYRLRDPVAGGNLRSVCLSVCLCVHYLTVSDLLFLLNALFFSFLKLYRLRDPVAGGNLSCTGSGIRWLVVTSGLSVCLSVCLCVHYLTVSDLLFLLNALFFSFLKLYRLRDPVAGGNLSCTGSGIRWLVVTSGLSVCLSVCLCVHYLTVSDLLFLLNALFFSFLKLYRLRDPVAGGNLRLRDPVAGGNLRSVCLSVCLFVCLCVHYLTVSDLLFLLNALFFSFLKLYRLRDPVAGGNLRAVTFPFLGAYSSVVTARITTGLTIMLSVERLVAVYFPMKARVMCSRTVTLAGILLIYLVTGLMFAPFMLKYRADRRTNLDNGTVYVVVRTSLGNDPRFFPVYGPILNTLFRFLPLALLMLVNVLIAVAIRRTWRLRQTISSSSSSYRIRGGGGAGASAAAVTNVNGSGGGGGGGGRGSDSGRGSVEYTRHTLRNSSYEQRRITLMLLAVSLVSLVCIMPGAIHSIMMHAWEPAYSKLGAQSNLYVIMGNVSYWLETVNSSVNFIIYMAFSAKFKTTYQRMFCCRGEDSGYRGSARSVVHFTNRAPHKSVLGERRRAGTWLGSSSSSNGECNRERYPLRQWPSRSPTDVRRTLQDADHSGLYMRKL</sequence>
<dbReference type="Gene3D" id="1.20.1070.10">
    <property type="entry name" value="Rhodopsin 7-helix transmembrane proteins"/>
    <property type="match status" value="2"/>
</dbReference>
<evidence type="ECO:0000259" key="8">
    <source>
        <dbReference type="PROSITE" id="PS50262"/>
    </source>
</evidence>
<evidence type="ECO:0000256" key="3">
    <source>
        <dbReference type="ARBA" id="ARBA00022989"/>
    </source>
</evidence>
<feature type="transmembrane region" description="Helical" evidence="6">
    <location>
        <begin position="745"/>
        <end position="773"/>
    </location>
</feature>
<dbReference type="GO" id="GO:0016020">
    <property type="term" value="C:membrane"/>
    <property type="evidence" value="ECO:0007669"/>
    <property type="project" value="UniProtKB-SubCell"/>
</dbReference>
<dbReference type="CDD" id="cd14978">
    <property type="entry name" value="7tmA_FMRFamide_R-like"/>
    <property type="match status" value="1"/>
</dbReference>
<comment type="subcellular location">
    <subcellularLocation>
        <location evidence="1">Membrane</location>
    </subcellularLocation>
</comment>
<feature type="transmembrane region" description="Helical" evidence="6">
    <location>
        <begin position="218"/>
        <end position="243"/>
    </location>
</feature>
<dbReference type="Pfam" id="PF00001">
    <property type="entry name" value="7tm_1"/>
    <property type="match status" value="1"/>
</dbReference>
<evidence type="ECO:0000256" key="1">
    <source>
        <dbReference type="ARBA" id="ARBA00004370"/>
    </source>
</evidence>
<feature type="transmembrane region" description="Helical" evidence="6">
    <location>
        <begin position="328"/>
        <end position="348"/>
    </location>
</feature>
<feature type="transmembrane region" description="Helical" evidence="6">
    <location>
        <begin position="183"/>
        <end position="206"/>
    </location>
</feature>
<feature type="transmembrane region" description="Helical" evidence="6">
    <location>
        <begin position="263"/>
        <end position="286"/>
    </location>
</feature>
<keyword evidence="7" id="KW-0732">Signal</keyword>
<dbReference type="PANTHER" id="PTHR46641">
    <property type="entry name" value="FMRFAMIDE RECEPTOR-RELATED"/>
    <property type="match status" value="1"/>
</dbReference>
<evidence type="ECO:0000256" key="6">
    <source>
        <dbReference type="SAM" id="Phobius"/>
    </source>
</evidence>
<dbReference type="InterPro" id="IPR000276">
    <property type="entry name" value="GPCR_Rhodpsn"/>
</dbReference>
<feature type="chain" id="PRO_5041939484" description="G-protein coupled receptors family 1 profile domain-containing protein" evidence="7">
    <location>
        <begin position="22"/>
        <end position="908"/>
    </location>
</feature>
<gene>
    <name evidence="9" type="ORF">RRG08_045137</name>
</gene>